<feature type="compositionally biased region" description="Low complexity" evidence="11">
    <location>
        <begin position="435"/>
        <end position="449"/>
    </location>
</feature>
<dbReference type="SUPFAM" id="SSF56808">
    <property type="entry name" value="Ribosomal protein L1"/>
    <property type="match status" value="1"/>
</dbReference>
<accession>A0A553NUW3</accession>
<evidence type="ECO:0000256" key="9">
    <source>
        <dbReference type="ARBA" id="ARBA00061550"/>
    </source>
</evidence>
<keyword evidence="6" id="KW-0175">Coiled coil</keyword>
<gene>
    <name evidence="12" type="ORF">TCAL_12791</name>
</gene>
<name>A0A553NUW3_TIGCA</name>
<protein>
    <recommendedName>
        <fullName evidence="10">Ribosomal L1 domain-containing protein 1</fullName>
    </recommendedName>
</protein>
<dbReference type="InterPro" id="IPR050257">
    <property type="entry name" value="eL8/uL1-like"/>
</dbReference>
<evidence type="ECO:0000256" key="3">
    <source>
        <dbReference type="ARBA" id="ARBA00022553"/>
    </source>
</evidence>
<evidence type="ECO:0000313" key="12">
    <source>
        <dbReference type="EMBL" id="TRY69215.1"/>
    </source>
</evidence>
<dbReference type="PANTHER" id="PTHR23105">
    <property type="entry name" value="RIBOSOMAL PROTEIN L7AE FAMILY MEMBER"/>
    <property type="match status" value="1"/>
</dbReference>
<dbReference type="Proteomes" id="UP000318571">
    <property type="component" value="Chromosome 1"/>
</dbReference>
<comment type="function">
    <text evidence="8">Regulates cellular senescence through inhibition of PTEN translation. Acts as a pro-apoptotic regulator in response to DNA damage.</text>
</comment>
<organism evidence="12 13">
    <name type="scientific">Tigriopus californicus</name>
    <name type="common">Marine copepod</name>
    <dbReference type="NCBI Taxonomy" id="6832"/>
    <lineage>
        <taxon>Eukaryota</taxon>
        <taxon>Metazoa</taxon>
        <taxon>Ecdysozoa</taxon>
        <taxon>Arthropoda</taxon>
        <taxon>Crustacea</taxon>
        <taxon>Multicrustacea</taxon>
        <taxon>Hexanauplia</taxon>
        <taxon>Copepoda</taxon>
        <taxon>Harpacticoida</taxon>
        <taxon>Harpacticidae</taxon>
        <taxon>Tigriopus</taxon>
    </lineage>
</organism>
<dbReference type="InterPro" id="IPR016095">
    <property type="entry name" value="Ribosomal_uL1_3-a/b-sand"/>
</dbReference>
<feature type="compositionally biased region" description="Basic and acidic residues" evidence="11">
    <location>
        <begin position="471"/>
        <end position="497"/>
    </location>
</feature>
<evidence type="ECO:0000256" key="2">
    <source>
        <dbReference type="ARBA" id="ARBA00022499"/>
    </source>
</evidence>
<feature type="region of interest" description="Disordered" evidence="11">
    <location>
        <begin position="1"/>
        <end position="77"/>
    </location>
</feature>
<dbReference type="Gene3D" id="3.40.50.790">
    <property type="match status" value="1"/>
</dbReference>
<keyword evidence="7" id="KW-0539">Nucleus</keyword>
<keyword evidence="3" id="KW-0597">Phosphoprotein</keyword>
<dbReference type="AlphaFoldDB" id="A0A553NUW3"/>
<keyword evidence="4" id="KW-0832">Ubl conjugation</keyword>
<dbReference type="STRING" id="6832.A0A553NUW3"/>
<feature type="compositionally biased region" description="Acidic residues" evidence="11">
    <location>
        <begin position="400"/>
        <end position="411"/>
    </location>
</feature>
<dbReference type="CDD" id="cd00403">
    <property type="entry name" value="Ribosomal_L1"/>
    <property type="match status" value="1"/>
</dbReference>
<dbReference type="FunFam" id="3.40.50.790:FF:000004">
    <property type="entry name" value="Ribosomal L1 domain-containing 1-like 1"/>
    <property type="match status" value="1"/>
</dbReference>
<reference evidence="12 13" key="1">
    <citation type="journal article" date="2018" name="Nat. Ecol. Evol.">
        <title>Genomic signatures of mitonuclear coevolution across populations of Tigriopus californicus.</title>
        <authorList>
            <person name="Barreto F.S."/>
            <person name="Watson E.T."/>
            <person name="Lima T.G."/>
            <person name="Willett C.S."/>
            <person name="Edmands S."/>
            <person name="Li W."/>
            <person name="Burton R.S."/>
        </authorList>
    </citation>
    <scope>NUCLEOTIDE SEQUENCE [LARGE SCALE GENOMIC DNA]</scope>
    <source>
        <strain evidence="12 13">San Diego</strain>
    </source>
</reference>
<dbReference type="GO" id="GO:0003723">
    <property type="term" value="F:RNA binding"/>
    <property type="evidence" value="ECO:0007669"/>
    <property type="project" value="InterPro"/>
</dbReference>
<dbReference type="EMBL" id="VCGU01000010">
    <property type="protein sequence ID" value="TRY69215.1"/>
    <property type="molecule type" value="Genomic_DNA"/>
</dbReference>
<dbReference type="Pfam" id="PF00687">
    <property type="entry name" value="Ribosomal_L1"/>
    <property type="match status" value="1"/>
</dbReference>
<evidence type="ECO:0000256" key="11">
    <source>
        <dbReference type="SAM" id="MobiDB-lite"/>
    </source>
</evidence>
<feature type="compositionally biased region" description="Polar residues" evidence="11">
    <location>
        <begin position="34"/>
        <end position="48"/>
    </location>
</feature>
<dbReference type="InterPro" id="IPR023674">
    <property type="entry name" value="Ribosomal_uL1-like"/>
</dbReference>
<evidence type="ECO:0000256" key="7">
    <source>
        <dbReference type="ARBA" id="ARBA00023242"/>
    </source>
</evidence>
<feature type="region of interest" description="Disordered" evidence="11">
    <location>
        <begin position="361"/>
        <end position="586"/>
    </location>
</feature>
<dbReference type="InterPro" id="IPR028364">
    <property type="entry name" value="Ribosomal_uL1/biogenesis"/>
</dbReference>
<evidence type="ECO:0000256" key="6">
    <source>
        <dbReference type="ARBA" id="ARBA00023054"/>
    </source>
</evidence>
<feature type="compositionally biased region" description="Acidic residues" evidence="11">
    <location>
        <begin position="458"/>
        <end position="469"/>
    </location>
</feature>
<evidence type="ECO:0000256" key="5">
    <source>
        <dbReference type="ARBA" id="ARBA00022990"/>
    </source>
</evidence>
<feature type="compositionally biased region" description="Acidic residues" evidence="11">
    <location>
        <begin position="498"/>
        <end position="511"/>
    </location>
</feature>
<evidence type="ECO:0000256" key="8">
    <source>
        <dbReference type="ARBA" id="ARBA00054167"/>
    </source>
</evidence>
<feature type="compositionally biased region" description="Acidic residues" evidence="11">
    <location>
        <begin position="524"/>
        <end position="586"/>
    </location>
</feature>
<comment type="caution">
    <text evidence="12">The sequence shown here is derived from an EMBL/GenBank/DDBJ whole genome shotgun (WGS) entry which is preliminary data.</text>
</comment>
<dbReference type="GO" id="GO:0005730">
    <property type="term" value="C:nucleolus"/>
    <property type="evidence" value="ECO:0007669"/>
    <property type="project" value="UniProtKB-SubCell"/>
</dbReference>
<evidence type="ECO:0000256" key="10">
    <source>
        <dbReference type="ARBA" id="ARBA00070787"/>
    </source>
</evidence>
<evidence type="ECO:0000256" key="1">
    <source>
        <dbReference type="ARBA" id="ARBA00004604"/>
    </source>
</evidence>
<dbReference type="OMA" id="HIMPLRE"/>
<sequence>MTLKTPRSATPRRKTKGTPPMKPGLTPSPAQPALTRSAQKGRASTQPLKKTPAPRSLKSTPGLKPVKRKTRAPATAPTPAHLILEEGGASLIESKIRLAVSALKSVNERAKGEHDQLRPDLFEDEATRINVQVVGIKLPKDGRQQLLHVPLPHDYLVDPSDVCLVVKDLEKGIRPDHEPTQIHFQEMLSARGVTGIAHIMPLRELKVEYKTFESKTALCHRYEKFLCDDRIVRLVPKFFGKPFYRRKKFPTPVNLRAAQLSTAIHQSVRTSVLPLSHHGSCAMITVGHLGMDDDHIVANVLALGQKLAQRYPGGWKNIRSIHLKSEKSLAIPVHISTLSANEVGYVDADVPKRITREVVEDELSTRPGMKVKVTPSGSVFVTQVPDPDWDNEKDEPFVEGSDDEERDEPDENDAKKSKTTKGQKRKLEEGKPSVAVAKNGKNAKNAQKAKAAKKTAAEEESDDDIDQAEMEYMKRVADEEEEIERKEAQEKDVKPKESEDEEDESEDDDNADASLKPVNGVGSDSDEDFEDDEDDDDEDDDEEEGDDDQEVEEIIMDDDDDDEDADENDDDDDEEGGEEEEEEESD</sequence>
<comment type="similarity">
    <text evidence="9">Belongs to the universal ribosomal protein uL1 family. Highly divergent.</text>
</comment>
<dbReference type="OrthoDB" id="10251727at2759"/>
<comment type="subcellular location">
    <subcellularLocation>
        <location evidence="1">Nucleus</location>
        <location evidence="1">Nucleolus</location>
    </subcellularLocation>
</comment>
<keyword evidence="5" id="KW-0007">Acetylation</keyword>
<keyword evidence="13" id="KW-1185">Reference proteome</keyword>
<keyword evidence="2" id="KW-1017">Isopeptide bond</keyword>
<proteinExistence type="inferred from homology"/>
<evidence type="ECO:0000313" key="13">
    <source>
        <dbReference type="Proteomes" id="UP000318571"/>
    </source>
</evidence>
<evidence type="ECO:0000256" key="4">
    <source>
        <dbReference type="ARBA" id="ARBA00022843"/>
    </source>
</evidence>